<protein>
    <submittedName>
        <fullName evidence="1">Uncharacterized protein</fullName>
    </submittedName>
</protein>
<sequence>MKSLLTFIFMAMCTIGGHSQETATHLEEGTVVILANPNGENYKHIDFPKKNIIMKKGAIADFNNLVGTKLVIKDYKATNDHNQVASLMRQDGKPFFRFFSSVDANIERAIESGELKVYLE</sequence>
<organism evidence="1 2">
    <name type="scientific">Cellulophaga baltica</name>
    <dbReference type="NCBI Taxonomy" id="76594"/>
    <lineage>
        <taxon>Bacteria</taxon>
        <taxon>Pseudomonadati</taxon>
        <taxon>Bacteroidota</taxon>
        <taxon>Flavobacteriia</taxon>
        <taxon>Flavobacteriales</taxon>
        <taxon>Flavobacteriaceae</taxon>
        <taxon>Cellulophaga</taxon>
    </lineage>
</organism>
<dbReference type="Proteomes" id="UP000182114">
    <property type="component" value="Unassembled WGS sequence"/>
</dbReference>
<evidence type="ECO:0000313" key="2">
    <source>
        <dbReference type="Proteomes" id="UP000182114"/>
    </source>
</evidence>
<name>A0A1G7H336_9FLAO</name>
<gene>
    <name evidence="1" type="ORF">SAMN04487992_105237</name>
</gene>
<accession>A0A1G7H336</accession>
<proteinExistence type="predicted"/>
<dbReference type="eggNOG" id="ENOG5030ZWI">
    <property type="taxonomic scope" value="Bacteria"/>
</dbReference>
<keyword evidence="2" id="KW-1185">Reference proteome</keyword>
<dbReference type="EMBL" id="FNBD01000005">
    <property type="protein sequence ID" value="SDE94723.1"/>
    <property type="molecule type" value="Genomic_DNA"/>
</dbReference>
<evidence type="ECO:0000313" key="1">
    <source>
        <dbReference type="EMBL" id="SDE94723.1"/>
    </source>
</evidence>
<reference evidence="2" key="1">
    <citation type="submission" date="2016-10" db="EMBL/GenBank/DDBJ databases">
        <authorList>
            <person name="Varghese N."/>
            <person name="Submissions S."/>
        </authorList>
    </citation>
    <scope>NUCLEOTIDE SEQUENCE [LARGE SCALE GENOMIC DNA]</scope>
    <source>
        <strain evidence="2">DSM 24729</strain>
    </source>
</reference>
<dbReference type="AlphaFoldDB" id="A0A1G7H336"/>
<dbReference type="RefSeq" id="WP_038507859.1">
    <property type="nucleotide sequence ID" value="NZ_CANLPS010000003.1"/>
</dbReference>